<organism evidence="1">
    <name type="scientific">Rhizophora mucronata</name>
    <name type="common">Asiatic mangrove</name>
    <dbReference type="NCBI Taxonomy" id="61149"/>
    <lineage>
        <taxon>Eukaryota</taxon>
        <taxon>Viridiplantae</taxon>
        <taxon>Streptophyta</taxon>
        <taxon>Embryophyta</taxon>
        <taxon>Tracheophyta</taxon>
        <taxon>Spermatophyta</taxon>
        <taxon>Magnoliopsida</taxon>
        <taxon>eudicotyledons</taxon>
        <taxon>Gunneridae</taxon>
        <taxon>Pentapetalae</taxon>
        <taxon>rosids</taxon>
        <taxon>fabids</taxon>
        <taxon>Malpighiales</taxon>
        <taxon>Rhizophoraceae</taxon>
        <taxon>Rhizophora</taxon>
    </lineage>
</organism>
<dbReference type="AlphaFoldDB" id="A0A2P2Q2P9"/>
<name>A0A2P2Q2P9_RHIMU</name>
<protein>
    <submittedName>
        <fullName evidence="1">Uncharacterized protein</fullName>
    </submittedName>
</protein>
<dbReference type="EMBL" id="GGEC01080786">
    <property type="protein sequence ID" value="MBX61270.1"/>
    <property type="molecule type" value="Transcribed_RNA"/>
</dbReference>
<evidence type="ECO:0000313" key="1">
    <source>
        <dbReference type="EMBL" id="MBX61270.1"/>
    </source>
</evidence>
<sequence length="33" mass="3779">MLWVKIPTGNVANWNRLFTQLPIYIDSDGTNSN</sequence>
<accession>A0A2P2Q2P9</accession>
<proteinExistence type="predicted"/>
<reference evidence="1" key="1">
    <citation type="submission" date="2018-02" db="EMBL/GenBank/DDBJ databases">
        <title>Rhizophora mucronata_Transcriptome.</title>
        <authorList>
            <person name="Meera S.P."/>
            <person name="Sreeshan A."/>
            <person name="Augustine A."/>
        </authorList>
    </citation>
    <scope>NUCLEOTIDE SEQUENCE</scope>
    <source>
        <tissue evidence="1">Leaf</tissue>
    </source>
</reference>